<feature type="binding site" evidence="13">
    <location>
        <position position="319"/>
    </location>
    <ligand>
        <name>Ca(2+)</name>
        <dbReference type="ChEBI" id="CHEBI:29108"/>
        <label>2</label>
    </ligand>
</feature>
<dbReference type="GO" id="GO:0046872">
    <property type="term" value="F:metal ion binding"/>
    <property type="evidence" value="ECO:0007669"/>
    <property type="project" value="UniProtKB-KW"/>
</dbReference>
<feature type="disulfide bond" evidence="15">
    <location>
        <begin position="282"/>
        <end position="307"/>
    </location>
</feature>
<evidence type="ECO:0000256" key="3">
    <source>
        <dbReference type="ARBA" id="ARBA00022559"/>
    </source>
</evidence>
<dbReference type="PANTHER" id="PTHR31517">
    <property type="match status" value="1"/>
</dbReference>
<comment type="cofactor">
    <cofactor evidence="13">
        <name>Ca(2+)</name>
        <dbReference type="ChEBI" id="CHEBI:29108"/>
    </cofactor>
    <text evidence="13">Binds 2 calcium ions per subunit.</text>
</comment>
<dbReference type="PANTHER" id="PTHR31517:SF50">
    <property type="entry name" value="PEROXIDASE"/>
    <property type="match status" value="1"/>
</dbReference>
<dbReference type="FunFam" id="1.10.420.10:FF:000001">
    <property type="entry name" value="Peroxidase"/>
    <property type="match status" value="1"/>
</dbReference>
<dbReference type="Proteomes" id="UP000729402">
    <property type="component" value="Unassembled WGS sequence"/>
</dbReference>
<dbReference type="InterPro" id="IPR019793">
    <property type="entry name" value="Peroxidases_heam-ligand_BS"/>
</dbReference>
<feature type="binding site" evidence="13">
    <location>
        <position position="154"/>
    </location>
    <ligand>
        <name>Ca(2+)</name>
        <dbReference type="ChEBI" id="CHEBI:29108"/>
        <label>1</label>
    </ligand>
</feature>
<feature type="binding site" evidence="13">
    <location>
        <position position="276"/>
    </location>
    <ligand>
        <name>Ca(2+)</name>
        <dbReference type="ChEBI" id="CHEBI:29108"/>
        <label>2</label>
    </ligand>
</feature>
<accession>A0A8J5TFB1</accession>
<evidence type="ECO:0000256" key="15">
    <source>
        <dbReference type="PIRSR" id="PIRSR600823-5"/>
    </source>
</evidence>
<evidence type="ECO:0000259" key="17">
    <source>
        <dbReference type="PROSITE" id="PS50873"/>
    </source>
</evidence>
<keyword evidence="16" id="KW-0812">Transmembrane</keyword>
<evidence type="ECO:0000313" key="18">
    <source>
        <dbReference type="EMBL" id="KAG8074796.1"/>
    </source>
</evidence>
<dbReference type="InterPro" id="IPR000823">
    <property type="entry name" value="Peroxidase_pln"/>
</dbReference>
<evidence type="ECO:0000256" key="8">
    <source>
        <dbReference type="ARBA" id="ARBA00023157"/>
    </source>
</evidence>
<comment type="similarity">
    <text evidence="2">Belongs to the peroxidase family. Ascorbate peroxidase subfamily.</text>
</comment>
<protein>
    <recommendedName>
        <fullName evidence="17">Plant heme peroxidase family profile domain-containing protein</fullName>
    </recommendedName>
</protein>
<feature type="disulfide bond" evidence="15">
    <location>
        <begin position="205"/>
        <end position="396"/>
    </location>
</feature>
<dbReference type="AlphaFoldDB" id="A0A8J5TFB1"/>
<feature type="disulfide bond" evidence="15">
    <location>
        <begin position="150"/>
        <end position="155"/>
    </location>
</feature>
<evidence type="ECO:0000256" key="4">
    <source>
        <dbReference type="ARBA" id="ARBA00022617"/>
    </source>
</evidence>
<keyword evidence="9" id="KW-0873">Pyrrolidone carboxylic acid</keyword>
<feature type="site" description="Transition state stabilizer" evidence="14">
    <location>
        <position position="144"/>
    </location>
</feature>
<dbReference type="EMBL" id="JAAALK010000283">
    <property type="protein sequence ID" value="KAG8074796.1"/>
    <property type="molecule type" value="Genomic_DNA"/>
</dbReference>
<evidence type="ECO:0000256" key="10">
    <source>
        <dbReference type="ARBA" id="ARBA00023324"/>
    </source>
</evidence>
<feature type="transmembrane region" description="Helical" evidence="16">
    <location>
        <begin position="85"/>
        <end position="105"/>
    </location>
</feature>
<keyword evidence="3" id="KW-0575">Peroxidase</keyword>
<dbReference type="InterPro" id="IPR019794">
    <property type="entry name" value="Peroxidases_AS"/>
</dbReference>
<keyword evidence="4" id="KW-0349">Heme</keyword>
<dbReference type="PROSITE" id="PS00435">
    <property type="entry name" value="PEROXIDASE_1"/>
    <property type="match status" value="1"/>
</dbReference>
<keyword evidence="8 15" id="KW-1015">Disulfide bond</keyword>
<dbReference type="OrthoDB" id="2113341at2759"/>
<reference evidence="18" key="2">
    <citation type="submission" date="2021-02" db="EMBL/GenBank/DDBJ databases">
        <authorList>
            <person name="Kimball J.A."/>
            <person name="Haas M.W."/>
            <person name="Macchietto M."/>
            <person name="Kono T."/>
            <person name="Duquette J."/>
            <person name="Shao M."/>
        </authorList>
    </citation>
    <scope>NUCLEOTIDE SEQUENCE</scope>
    <source>
        <tissue evidence="18">Fresh leaf tissue</tissue>
    </source>
</reference>
<keyword evidence="16" id="KW-1133">Transmembrane helix</keyword>
<feature type="binding site" evidence="13">
    <location>
        <position position="156"/>
    </location>
    <ligand>
        <name>Ca(2+)</name>
        <dbReference type="ChEBI" id="CHEBI:29108"/>
        <label>1</label>
    </ligand>
</feature>
<feature type="binding site" evidence="13">
    <location>
        <position position="152"/>
    </location>
    <ligand>
        <name>Ca(2+)</name>
        <dbReference type="ChEBI" id="CHEBI:29108"/>
        <label>1</label>
    </ligand>
</feature>
<dbReference type="GO" id="GO:0140825">
    <property type="term" value="F:lactoperoxidase activity"/>
    <property type="evidence" value="ECO:0007669"/>
    <property type="project" value="UniProtKB-EC"/>
</dbReference>
<gene>
    <name evidence="18" type="ORF">GUJ93_ZPchr0006g42887</name>
</gene>
<evidence type="ECO:0000256" key="16">
    <source>
        <dbReference type="SAM" id="Phobius"/>
    </source>
</evidence>
<evidence type="ECO:0000256" key="13">
    <source>
        <dbReference type="PIRSR" id="PIRSR600823-3"/>
    </source>
</evidence>
<dbReference type="PROSITE" id="PS50873">
    <property type="entry name" value="PEROXIDASE_4"/>
    <property type="match status" value="1"/>
</dbReference>
<evidence type="ECO:0000313" key="19">
    <source>
        <dbReference type="Proteomes" id="UP000729402"/>
    </source>
</evidence>
<name>A0A8J5TFB1_ZIZPA</name>
<organism evidence="18 19">
    <name type="scientific">Zizania palustris</name>
    <name type="common">Northern wild rice</name>
    <dbReference type="NCBI Taxonomy" id="103762"/>
    <lineage>
        <taxon>Eukaryota</taxon>
        <taxon>Viridiplantae</taxon>
        <taxon>Streptophyta</taxon>
        <taxon>Embryophyta</taxon>
        <taxon>Tracheophyta</taxon>
        <taxon>Spermatophyta</taxon>
        <taxon>Magnoliopsida</taxon>
        <taxon>Liliopsida</taxon>
        <taxon>Poales</taxon>
        <taxon>Poaceae</taxon>
        <taxon>BOP clade</taxon>
        <taxon>Oryzoideae</taxon>
        <taxon>Oryzeae</taxon>
        <taxon>Zizaniinae</taxon>
        <taxon>Zizania</taxon>
    </lineage>
</organism>
<sequence>MAINYRWHIDRLNLRLNNDHLHSGLLELNNWISGSHSEEATRHDLLYKRTLPTLPNHLSSGSNILAAQACLRASSKETVGSMRSFVHFLAVFLPALVAIMSPMAAAQLSPNYYANICPNLESIVRGAVQQSVAQSPISAPATLRLFFHDCAVQGCDASVMIINPNGDDEWRSADDQTLKPEGFLTVINAKKAVDSVPQCANKVSCADILALATRDSVFLSGGPNYQVELGRLDGRVSTRASVNLPHGNFNLDQLNGFFSSLGLSQTDMIALSGGHTIGAASCNFFGYRTGGDPTMDSSFAASLRNTCAANPASGFAFLDGTSPVRFDNVFYQNLRIGRGLLGSDQTLYSDPRSRGTVDLYAGNQGAFFNDFVNAMTKLGRVGVKTAATGGEIRRDCRFQN</sequence>
<keyword evidence="19" id="KW-1185">Reference proteome</keyword>
<keyword evidence="10" id="KW-0376">Hydrogen peroxide</keyword>
<feature type="binding site" evidence="13">
    <location>
        <position position="327"/>
    </location>
    <ligand>
        <name>Ca(2+)</name>
        <dbReference type="ChEBI" id="CHEBI:29108"/>
        <label>2</label>
    </ligand>
</feature>
<feature type="binding site" description="axial binding residue" evidence="13">
    <location>
        <position position="275"/>
    </location>
    <ligand>
        <name>heme b</name>
        <dbReference type="ChEBI" id="CHEBI:60344"/>
    </ligand>
    <ligandPart>
        <name>Fe</name>
        <dbReference type="ChEBI" id="CHEBI:18248"/>
    </ligandPart>
</feature>
<keyword evidence="7 13" id="KW-0408">Iron</keyword>
<dbReference type="GO" id="GO:0042744">
    <property type="term" value="P:hydrogen peroxide catabolic process"/>
    <property type="evidence" value="ECO:0007669"/>
    <property type="project" value="UniProtKB-KW"/>
</dbReference>
<feature type="binding site" evidence="13">
    <location>
        <position position="149"/>
    </location>
    <ligand>
        <name>Ca(2+)</name>
        <dbReference type="ChEBI" id="CHEBI:29108"/>
        <label>1</label>
    </ligand>
</feature>
<dbReference type="InterPro" id="IPR002016">
    <property type="entry name" value="Haem_peroxidase"/>
</dbReference>
<evidence type="ECO:0000256" key="1">
    <source>
        <dbReference type="ARBA" id="ARBA00000189"/>
    </source>
</evidence>
<dbReference type="InterPro" id="IPR033905">
    <property type="entry name" value="Secretory_peroxidase"/>
</dbReference>
<feature type="active site" description="Proton acceptor" evidence="11">
    <location>
        <position position="148"/>
    </location>
</feature>
<dbReference type="GO" id="GO:0020037">
    <property type="term" value="F:heme binding"/>
    <property type="evidence" value="ECO:0007669"/>
    <property type="project" value="InterPro"/>
</dbReference>
<dbReference type="PROSITE" id="PS00436">
    <property type="entry name" value="PEROXIDASE_2"/>
    <property type="match status" value="1"/>
</dbReference>
<keyword evidence="13" id="KW-0106">Calcium</keyword>
<feature type="domain" description="Plant heme peroxidase family profile" evidence="17">
    <location>
        <begin position="107"/>
        <end position="400"/>
    </location>
</feature>
<evidence type="ECO:0000256" key="2">
    <source>
        <dbReference type="ARBA" id="ARBA00006873"/>
    </source>
</evidence>
<keyword evidence="6" id="KW-0560">Oxidoreductase</keyword>
<proteinExistence type="inferred from homology"/>
<evidence type="ECO:0000256" key="14">
    <source>
        <dbReference type="PIRSR" id="PIRSR600823-4"/>
    </source>
</evidence>
<comment type="caution">
    <text evidence="18">The sequence shown here is derived from an EMBL/GenBank/DDBJ whole genome shotgun (WGS) entry which is preliminary data.</text>
</comment>
<comment type="catalytic activity">
    <reaction evidence="1">
        <text>2 a phenolic donor + H2O2 = 2 a phenolic radical donor + 2 H2O</text>
        <dbReference type="Rhea" id="RHEA:56136"/>
        <dbReference type="ChEBI" id="CHEBI:15377"/>
        <dbReference type="ChEBI" id="CHEBI:16240"/>
        <dbReference type="ChEBI" id="CHEBI:139520"/>
        <dbReference type="ChEBI" id="CHEBI:139521"/>
        <dbReference type="EC" id="1.11.1.7"/>
    </reaction>
</comment>
<comment type="cofactor">
    <cofactor evidence="13">
        <name>heme b</name>
        <dbReference type="ChEBI" id="CHEBI:60344"/>
    </cofactor>
    <text evidence="13">Binds 1 heme b (iron(II)-protoporphyrin IX) group per subunit.</text>
</comment>
<feature type="disulfide bond" evidence="15">
    <location>
        <begin position="117"/>
        <end position="199"/>
    </location>
</feature>
<feature type="binding site" evidence="13">
    <location>
        <position position="158"/>
    </location>
    <ligand>
        <name>Ca(2+)</name>
        <dbReference type="ChEBI" id="CHEBI:29108"/>
        <label>1</label>
    </ligand>
</feature>
<dbReference type="Pfam" id="PF00141">
    <property type="entry name" value="peroxidase"/>
    <property type="match status" value="1"/>
</dbReference>
<reference evidence="18" key="1">
    <citation type="journal article" date="2021" name="bioRxiv">
        <title>Whole Genome Assembly and Annotation of Northern Wild Rice, Zizania palustris L., Supports a Whole Genome Duplication in the Zizania Genus.</title>
        <authorList>
            <person name="Haas M."/>
            <person name="Kono T."/>
            <person name="Macchietto M."/>
            <person name="Millas R."/>
            <person name="McGilp L."/>
            <person name="Shao M."/>
            <person name="Duquette J."/>
            <person name="Hirsch C.N."/>
            <person name="Kimball J."/>
        </authorList>
    </citation>
    <scope>NUCLEOTIDE SEQUENCE</scope>
    <source>
        <tissue evidence="18">Fresh leaf tissue</tissue>
    </source>
</reference>
<keyword evidence="5 13" id="KW-0479">Metal-binding</keyword>
<evidence type="ECO:0000256" key="5">
    <source>
        <dbReference type="ARBA" id="ARBA00022723"/>
    </source>
</evidence>
<evidence type="ECO:0000256" key="9">
    <source>
        <dbReference type="ARBA" id="ARBA00023283"/>
    </source>
</evidence>
<feature type="binding site" evidence="13">
    <location>
        <position position="169"/>
    </location>
    <ligand>
        <name>Ca(2+)</name>
        <dbReference type="ChEBI" id="CHEBI:29108"/>
        <label>1</label>
    </ligand>
</feature>
<dbReference type="GO" id="GO:0006979">
    <property type="term" value="P:response to oxidative stress"/>
    <property type="evidence" value="ECO:0007669"/>
    <property type="project" value="InterPro"/>
</dbReference>
<evidence type="ECO:0000256" key="7">
    <source>
        <dbReference type="ARBA" id="ARBA00023004"/>
    </source>
</evidence>
<feature type="binding site" evidence="12">
    <location>
        <position position="245"/>
    </location>
    <ligand>
        <name>substrate</name>
    </ligand>
</feature>
<keyword evidence="16" id="KW-0472">Membrane</keyword>
<evidence type="ECO:0000256" key="11">
    <source>
        <dbReference type="PIRSR" id="PIRSR600823-1"/>
    </source>
</evidence>
<evidence type="ECO:0000256" key="6">
    <source>
        <dbReference type="ARBA" id="ARBA00023002"/>
    </source>
</evidence>
<evidence type="ECO:0000256" key="12">
    <source>
        <dbReference type="PIRSR" id="PIRSR600823-2"/>
    </source>
</evidence>
<dbReference type="CDD" id="cd00693">
    <property type="entry name" value="secretory_peroxidase"/>
    <property type="match status" value="1"/>
</dbReference>